<keyword evidence="1" id="KW-0812">Transmembrane</keyword>
<proteinExistence type="predicted"/>
<evidence type="ECO:0000259" key="2">
    <source>
        <dbReference type="Pfam" id="PF07811"/>
    </source>
</evidence>
<feature type="domain" description="TadE-like" evidence="2">
    <location>
        <begin position="26"/>
        <end position="68"/>
    </location>
</feature>
<sequence>MRFAHARITPRLGPASSKWPARGDDGVAAIEFAIILPVLLLILFSIIDMGRMLQQQIQMTEAAREGARLGALSGTSTDVKNKVQSIVGAGITLNYGATPTLCTSASVAGSDAVVTITRPFQPVTPLTSMIKRLSNHTIPPVTLKATGVMACVG</sequence>
<organism evidence="3 4">
    <name type="scientific">Actinoplanes lutulentus</name>
    <dbReference type="NCBI Taxonomy" id="1287878"/>
    <lineage>
        <taxon>Bacteria</taxon>
        <taxon>Bacillati</taxon>
        <taxon>Actinomycetota</taxon>
        <taxon>Actinomycetes</taxon>
        <taxon>Micromonosporales</taxon>
        <taxon>Micromonosporaceae</taxon>
        <taxon>Actinoplanes</taxon>
    </lineage>
</organism>
<evidence type="ECO:0000313" key="3">
    <source>
        <dbReference type="EMBL" id="RAK36742.1"/>
    </source>
</evidence>
<accession>A0A327ZAV9</accession>
<feature type="transmembrane region" description="Helical" evidence="1">
    <location>
        <begin position="26"/>
        <end position="47"/>
    </location>
</feature>
<dbReference type="RefSeq" id="WP_111649971.1">
    <property type="nucleotide sequence ID" value="NZ_JACHWI010000001.1"/>
</dbReference>
<comment type="caution">
    <text evidence="3">The sequence shown here is derived from an EMBL/GenBank/DDBJ whole genome shotgun (WGS) entry which is preliminary data.</text>
</comment>
<dbReference type="OrthoDB" id="5190946at2"/>
<name>A0A327ZAV9_9ACTN</name>
<keyword evidence="1" id="KW-1133">Transmembrane helix</keyword>
<evidence type="ECO:0000313" key="4">
    <source>
        <dbReference type="Proteomes" id="UP000249341"/>
    </source>
</evidence>
<protein>
    <submittedName>
        <fullName evidence="3">TadE-like protein</fullName>
    </submittedName>
</protein>
<gene>
    <name evidence="3" type="ORF">B0I29_1074</name>
</gene>
<dbReference type="AlphaFoldDB" id="A0A327ZAV9"/>
<keyword evidence="4" id="KW-1185">Reference proteome</keyword>
<evidence type="ECO:0000256" key="1">
    <source>
        <dbReference type="SAM" id="Phobius"/>
    </source>
</evidence>
<reference evidence="3 4" key="1">
    <citation type="submission" date="2018-06" db="EMBL/GenBank/DDBJ databases">
        <title>Genomic Encyclopedia of Type Strains, Phase III (KMG-III): the genomes of soil and plant-associated and newly described type strains.</title>
        <authorList>
            <person name="Whitman W."/>
        </authorList>
    </citation>
    <scope>NUCLEOTIDE SEQUENCE [LARGE SCALE GENOMIC DNA]</scope>
    <source>
        <strain evidence="3 4">CGMCC 4.7090</strain>
    </source>
</reference>
<dbReference type="Proteomes" id="UP000249341">
    <property type="component" value="Unassembled WGS sequence"/>
</dbReference>
<dbReference type="Pfam" id="PF07811">
    <property type="entry name" value="TadE"/>
    <property type="match status" value="1"/>
</dbReference>
<dbReference type="EMBL" id="QLMJ01000007">
    <property type="protein sequence ID" value="RAK36742.1"/>
    <property type="molecule type" value="Genomic_DNA"/>
</dbReference>
<dbReference type="InterPro" id="IPR012495">
    <property type="entry name" value="TadE-like_dom"/>
</dbReference>
<keyword evidence="1" id="KW-0472">Membrane</keyword>